<gene>
    <name evidence="8" type="ORF">NSCI0253_LOCUS42534</name>
</gene>
<feature type="compositionally biased region" description="Polar residues" evidence="6">
    <location>
        <begin position="294"/>
        <end position="308"/>
    </location>
</feature>
<feature type="compositionally biased region" description="Basic and acidic residues" evidence="6">
    <location>
        <begin position="57"/>
        <end position="75"/>
    </location>
</feature>
<reference evidence="8" key="1">
    <citation type="submission" date="2021-01" db="EMBL/GenBank/DDBJ databases">
        <authorList>
            <person name="Corre E."/>
            <person name="Pelletier E."/>
            <person name="Niang G."/>
            <person name="Scheremetjew M."/>
            <person name="Finn R."/>
            <person name="Kale V."/>
            <person name="Holt S."/>
            <person name="Cochrane G."/>
            <person name="Meng A."/>
            <person name="Brown T."/>
            <person name="Cohen L."/>
        </authorList>
    </citation>
    <scope>NUCLEOTIDE SEQUENCE</scope>
</reference>
<keyword evidence="7" id="KW-0812">Transmembrane</keyword>
<dbReference type="EMBL" id="HBFQ01060088">
    <property type="protein sequence ID" value="CAD8868178.1"/>
    <property type="molecule type" value="Transcribed_RNA"/>
</dbReference>
<dbReference type="InterPro" id="IPR011990">
    <property type="entry name" value="TPR-like_helical_dom_sf"/>
</dbReference>
<dbReference type="PROSITE" id="PS50005">
    <property type="entry name" value="TPR"/>
    <property type="match status" value="1"/>
</dbReference>
<feature type="region of interest" description="Disordered" evidence="6">
    <location>
        <begin position="257"/>
        <end position="346"/>
    </location>
</feature>
<dbReference type="AlphaFoldDB" id="A0A7S1AXB9"/>
<dbReference type="InterPro" id="IPR050754">
    <property type="entry name" value="FKBP4/5/8-like"/>
</dbReference>
<feature type="compositionally biased region" description="Polar residues" evidence="6">
    <location>
        <begin position="39"/>
        <end position="55"/>
    </location>
</feature>
<keyword evidence="7" id="KW-1133">Transmembrane helix</keyword>
<keyword evidence="7" id="KW-0472">Membrane</keyword>
<evidence type="ECO:0000256" key="1">
    <source>
        <dbReference type="ARBA" id="ARBA00000971"/>
    </source>
</evidence>
<dbReference type="EC" id="5.2.1.8" evidence="2"/>
<dbReference type="SMART" id="SM00028">
    <property type="entry name" value="TPR"/>
    <property type="match status" value="3"/>
</dbReference>
<dbReference type="PANTHER" id="PTHR46512">
    <property type="entry name" value="PEPTIDYLPROLYL ISOMERASE"/>
    <property type="match status" value="1"/>
</dbReference>
<feature type="region of interest" description="Disordered" evidence="6">
    <location>
        <begin position="27"/>
        <end position="75"/>
    </location>
</feature>
<feature type="transmembrane region" description="Helical" evidence="7">
    <location>
        <begin position="363"/>
        <end position="382"/>
    </location>
</feature>
<evidence type="ECO:0000313" key="8">
    <source>
        <dbReference type="EMBL" id="CAD8868178.1"/>
    </source>
</evidence>
<keyword evidence="5" id="KW-0802">TPR repeat</keyword>
<evidence type="ECO:0000256" key="7">
    <source>
        <dbReference type="SAM" id="Phobius"/>
    </source>
</evidence>
<accession>A0A7S1AXB9</accession>
<feature type="compositionally biased region" description="Basic and acidic residues" evidence="6">
    <location>
        <begin position="323"/>
        <end position="341"/>
    </location>
</feature>
<evidence type="ECO:0000256" key="3">
    <source>
        <dbReference type="ARBA" id="ARBA00023110"/>
    </source>
</evidence>
<dbReference type="Gene3D" id="1.25.40.10">
    <property type="entry name" value="Tetratricopeptide repeat domain"/>
    <property type="match status" value="1"/>
</dbReference>
<evidence type="ECO:0000256" key="2">
    <source>
        <dbReference type="ARBA" id="ARBA00013194"/>
    </source>
</evidence>
<dbReference type="InterPro" id="IPR019734">
    <property type="entry name" value="TPR_rpt"/>
</dbReference>
<organism evidence="8">
    <name type="scientific">Noctiluca scintillans</name>
    <name type="common">Sea sparkle</name>
    <name type="synonym">Red tide dinoflagellate</name>
    <dbReference type="NCBI Taxonomy" id="2966"/>
    <lineage>
        <taxon>Eukaryota</taxon>
        <taxon>Sar</taxon>
        <taxon>Alveolata</taxon>
        <taxon>Dinophyceae</taxon>
        <taxon>Noctilucales</taxon>
        <taxon>Noctilucaceae</taxon>
        <taxon>Noctiluca</taxon>
    </lineage>
</organism>
<dbReference type="GO" id="GO:0003755">
    <property type="term" value="F:peptidyl-prolyl cis-trans isomerase activity"/>
    <property type="evidence" value="ECO:0007669"/>
    <property type="project" value="UniProtKB-EC"/>
</dbReference>
<dbReference type="SUPFAM" id="SSF48452">
    <property type="entry name" value="TPR-like"/>
    <property type="match status" value="1"/>
</dbReference>
<comment type="catalytic activity">
    <reaction evidence="1">
        <text>[protein]-peptidylproline (omega=180) = [protein]-peptidylproline (omega=0)</text>
        <dbReference type="Rhea" id="RHEA:16237"/>
        <dbReference type="Rhea" id="RHEA-COMP:10747"/>
        <dbReference type="Rhea" id="RHEA-COMP:10748"/>
        <dbReference type="ChEBI" id="CHEBI:83833"/>
        <dbReference type="ChEBI" id="CHEBI:83834"/>
        <dbReference type="EC" id="5.2.1.8"/>
    </reaction>
</comment>
<evidence type="ECO:0000256" key="6">
    <source>
        <dbReference type="SAM" id="MobiDB-lite"/>
    </source>
</evidence>
<keyword evidence="4" id="KW-0413">Isomerase</keyword>
<sequence>MCSTSREAFELAQEFCKAFDLKENIAKAKAERSQRDSKPSTSNSNDDSRQVTQINYGKHEDTVKELEQQEKEETRIRKQLEAANRPPSQGCSHDHQKEWAIYEKTTDEKVAGADRFREEGNDAFRKQNFGLAAVHYRKALLQFDYTIPETPAEEKKVDTVKIACLLNLAACKCQQEDWDEVLTHCRLALEIDPRSVKAYYRSGLAHLARDQFDLARDMLTSAYDIEPKNPQVIETLKSLKKKMANYKSRQREVFTTMVSGADDGKADVTSDGTVGEGTAAQANPSDPAGGPLVNATTSEDTAVQSSSADGKPTAEDGGADGSKPNELRQRGVRHEKAREAESGESDDEVLLARQASMKRASHAILCAAVCLALIALVGAAVLGS</sequence>
<name>A0A7S1AXB9_NOCSC</name>
<feature type="repeat" description="TPR" evidence="5">
    <location>
        <begin position="196"/>
        <end position="229"/>
    </location>
</feature>
<feature type="compositionally biased region" description="Basic and acidic residues" evidence="6">
    <location>
        <begin position="27"/>
        <end position="38"/>
    </location>
</feature>
<protein>
    <recommendedName>
        <fullName evidence="2">peptidylprolyl isomerase</fullName>
        <ecNumber evidence="2">5.2.1.8</ecNumber>
    </recommendedName>
</protein>
<evidence type="ECO:0000256" key="4">
    <source>
        <dbReference type="ARBA" id="ARBA00023235"/>
    </source>
</evidence>
<keyword evidence="3" id="KW-0697">Rotamase</keyword>
<evidence type="ECO:0000256" key="5">
    <source>
        <dbReference type="PROSITE-ProRule" id="PRU00339"/>
    </source>
</evidence>
<dbReference type="PANTHER" id="PTHR46512:SF9">
    <property type="entry name" value="PEPTIDYLPROLYL ISOMERASE"/>
    <property type="match status" value="1"/>
</dbReference>
<proteinExistence type="predicted"/>